<sequence>MSSPLSPAPDAADPAQPAVAVRHLTLAALFTAIISAIFVDLHILAVAGAAIWAFANTLHFGLIGLALVGALIGAPALWACWKVGVMALEAERDWQN</sequence>
<evidence type="ECO:0000313" key="3">
    <source>
        <dbReference type="Proteomes" id="UP000293719"/>
    </source>
</evidence>
<gene>
    <name evidence="2" type="ORF">E0E05_06495</name>
</gene>
<keyword evidence="1" id="KW-1133">Transmembrane helix</keyword>
<proteinExistence type="predicted"/>
<keyword evidence="1" id="KW-0812">Transmembrane</keyword>
<protein>
    <submittedName>
        <fullName evidence="2">Uncharacterized protein</fullName>
    </submittedName>
</protein>
<reference evidence="2 3" key="1">
    <citation type="journal article" date="2017" name="Int. J. Syst. Evol. Microbiol.">
        <title>Roseitalea porphyridii gen. nov., sp. nov., isolated from a red alga, and reclassification of Hoeflea suaedae Chung et al. 2013 as Pseudohoeflea suaedae gen. nov., comb. nov.</title>
        <authorList>
            <person name="Hyeon J.W."/>
            <person name="Jeong S.E."/>
            <person name="Baek K."/>
            <person name="Jeon C.O."/>
        </authorList>
    </citation>
    <scope>NUCLEOTIDE SEQUENCE [LARGE SCALE GENOMIC DNA]</scope>
    <source>
        <strain evidence="2 3">MA7-20</strain>
    </source>
</reference>
<name>A0A4P6UZ06_9HYPH</name>
<dbReference type="KEGG" id="rpod:E0E05_06495"/>
<dbReference type="RefSeq" id="WP_131615982.1">
    <property type="nucleotide sequence ID" value="NZ_CP036532.1"/>
</dbReference>
<dbReference type="Proteomes" id="UP000293719">
    <property type="component" value="Chromosome"/>
</dbReference>
<dbReference type="GeneID" id="90766939"/>
<feature type="transmembrane region" description="Helical" evidence="1">
    <location>
        <begin position="60"/>
        <end position="81"/>
    </location>
</feature>
<keyword evidence="3" id="KW-1185">Reference proteome</keyword>
<evidence type="ECO:0000256" key="1">
    <source>
        <dbReference type="SAM" id="Phobius"/>
    </source>
</evidence>
<evidence type="ECO:0000313" key="2">
    <source>
        <dbReference type="EMBL" id="QBK30281.1"/>
    </source>
</evidence>
<organism evidence="2 3">
    <name type="scientific">Roseitalea porphyridii</name>
    <dbReference type="NCBI Taxonomy" id="1852022"/>
    <lineage>
        <taxon>Bacteria</taxon>
        <taxon>Pseudomonadati</taxon>
        <taxon>Pseudomonadota</taxon>
        <taxon>Alphaproteobacteria</taxon>
        <taxon>Hyphomicrobiales</taxon>
        <taxon>Ahrensiaceae</taxon>
        <taxon>Roseitalea</taxon>
    </lineage>
</organism>
<feature type="transmembrane region" description="Helical" evidence="1">
    <location>
        <begin position="26"/>
        <end position="54"/>
    </location>
</feature>
<keyword evidence="1" id="KW-0472">Membrane</keyword>
<accession>A0A4P6UZ06</accession>
<dbReference type="AlphaFoldDB" id="A0A4P6UZ06"/>
<dbReference type="EMBL" id="CP036532">
    <property type="protein sequence ID" value="QBK30281.1"/>
    <property type="molecule type" value="Genomic_DNA"/>
</dbReference>